<evidence type="ECO:0000313" key="3">
    <source>
        <dbReference type="EMBL" id="MFD2233323.1"/>
    </source>
</evidence>
<dbReference type="SMART" id="SM00014">
    <property type="entry name" value="acidPPc"/>
    <property type="match status" value="1"/>
</dbReference>
<dbReference type="RefSeq" id="WP_377315101.1">
    <property type="nucleotide sequence ID" value="NZ_JBHUIY010000008.1"/>
</dbReference>
<dbReference type="Pfam" id="PF01569">
    <property type="entry name" value="PAP2"/>
    <property type="match status" value="1"/>
</dbReference>
<dbReference type="EMBL" id="JBHUIY010000008">
    <property type="protein sequence ID" value="MFD2233323.1"/>
    <property type="molecule type" value="Genomic_DNA"/>
</dbReference>
<gene>
    <name evidence="3" type="ORF">ACFSNB_05855</name>
</gene>
<organism evidence="3 4">
    <name type="scientific">Phaeospirillum tilakii</name>
    <dbReference type="NCBI Taxonomy" id="741673"/>
    <lineage>
        <taxon>Bacteria</taxon>
        <taxon>Pseudomonadati</taxon>
        <taxon>Pseudomonadota</taxon>
        <taxon>Alphaproteobacteria</taxon>
        <taxon>Rhodospirillales</taxon>
        <taxon>Rhodospirillaceae</taxon>
        <taxon>Phaeospirillum</taxon>
    </lineage>
</organism>
<accession>A0ABW5CBE3</accession>
<proteinExistence type="predicted"/>
<feature type="signal peptide" evidence="1">
    <location>
        <begin position="1"/>
        <end position="23"/>
    </location>
</feature>
<dbReference type="Proteomes" id="UP001597296">
    <property type="component" value="Unassembled WGS sequence"/>
</dbReference>
<protein>
    <submittedName>
        <fullName evidence="3">Phosphatase PAP2 family protein</fullName>
    </submittedName>
</protein>
<dbReference type="InterPro" id="IPR036938">
    <property type="entry name" value="PAP2/HPO_sf"/>
</dbReference>
<keyword evidence="4" id="KW-1185">Reference proteome</keyword>
<dbReference type="CDD" id="cd03397">
    <property type="entry name" value="PAP2_acid_phosphatase"/>
    <property type="match status" value="1"/>
</dbReference>
<comment type="caution">
    <text evidence="3">The sequence shown here is derived from an EMBL/GenBank/DDBJ whole genome shotgun (WGS) entry which is preliminary data.</text>
</comment>
<keyword evidence="1" id="KW-0732">Signal</keyword>
<sequence length="429" mass="45402">MTPVRLTLLLLPFLLLRAAPLAADPVRPAADPVAFARVTAASTDPAFRALRDHERAGLMAALRRVVGEGPLTDERLNAARQDAPLADQAWLAATGYDFKAATAEAQEAGIALLAPFRALPRETLDANLHRVEAINVAASPAEREQALYDAYGINHLFFLAEALGPRLGEAFLRAYEKGGIGKAAALIKASAISTGPAKRAFDYRRPFEVAGNRIQLVPDSIFVATGAPYKAAGGSFPSGHTNAGISDALLLAAMLPERYAALVARGAGYGYSRLVLGVHYPLDLIGARMIVERTLSRFLADPAYQVLFATARDQLRAALEQECGVALVVCARPAGPQSDPWAAPAAATFHAYTLTYGLARLESTDRPLPAPLAAAVLLAPLRPDLPVADLAEILRSTALPAGFPLGAAEAEGVAWQRLDLHRAAALLTH</sequence>
<reference evidence="4" key="1">
    <citation type="journal article" date="2019" name="Int. J. Syst. Evol. Microbiol.">
        <title>The Global Catalogue of Microorganisms (GCM) 10K type strain sequencing project: providing services to taxonomists for standard genome sequencing and annotation.</title>
        <authorList>
            <consortium name="The Broad Institute Genomics Platform"/>
            <consortium name="The Broad Institute Genome Sequencing Center for Infectious Disease"/>
            <person name="Wu L."/>
            <person name="Ma J."/>
        </authorList>
    </citation>
    <scope>NUCLEOTIDE SEQUENCE [LARGE SCALE GENOMIC DNA]</scope>
    <source>
        <strain evidence="4">KCTC 15012</strain>
    </source>
</reference>
<name>A0ABW5CBE3_9PROT</name>
<dbReference type="SUPFAM" id="SSF48317">
    <property type="entry name" value="Acid phosphatase/Vanadium-dependent haloperoxidase"/>
    <property type="match status" value="1"/>
</dbReference>
<dbReference type="InterPro" id="IPR000326">
    <property type="entry name" value="PAP2/HPO"/>
</dbReference>
<dbReference type="Gene3D" id="1.20.144.10">
    <property type="entry name" value="Phosphatidic acid phosphatase type 2/haloperoxidase"/>
    <property type="match status" value="1"/>
</dbReference>
<evidence type="ECO:0000259" key="2">
    <source>
        <dbReference type="SMART" id="SM00014"/>
    </source>
</evidence>
<feature type="domain" description="Phosphatidic acid phosphatase type 2/haloperoxidase" evidence="2">
    <location>
        <begin position="180"/>
        <end position="299"/>
    </location>
</feature>
<evidence type="ECO:0000256" key="1">
    <source>
        <dbReference type="SAM" id="SignalP"/>
    </source>
</evidence>
<dbReference type="InterPro" id="IPR001011">
    <property type="entry name" value="Acid_Pase_classA_bac"/>
</dbReference>
<evidence type="ECO:0000313" key="4">
    <source>
        <dbReference type="Proteomes" id="UP001597296"/>
    </source>
</evidence>
<feature type="chain" id="PRO_5046519399" evidence="1">
    <location>
        <begin position="24"/>
        <end position="429"/>
    </location>
</feature>